<proteinExistence type="predicted"/>
<keyword evidence="2" id="KW-1185">Reference proteome</keyword>
<organism evidence="1 2">
    <name type="scientific">Rhipicephalus microplus</name>
    <name type="common">Cattle tick</name>
    <name type="synonym">Boophilus microplus</name>
    <dbReference type="NCBI Taxonomy" id="6941"/>
    <lineage>
        <taxon>Eukaryota</taxon>
        <taxon>Metazoa</taxon>
        <taxon>Ecdysozoa</taxon>
        <taxon>Arthropoda</taxon>
        <taxon>Chelicerata</taxon>
        <taxon>Arachnida</taxon>
        <taxon>Acari</taxon>
        <taxon>Parasitiformes</taxon>
        <taxon>Ixodida</taxon>
        <taxon>Ixodoidea</taxon>
        <taxon>Ixodidae</taxon>
        <taxon>Rhipicephalinae</taxon>
        <taxon>Rhipicephalus</taxon>
        <taxon>Boophilus</taxon>
    </lineage>
</organism>
<protein>
    <submittedName>
        <fullName evidence="1">Uncharacterized protein</fullName>
    </submittedName>
</protein>
<comment type="caution">
    <text evidence="1">The sequence shown here is derived from an EMBL/GenBank/DDBJ whole genome shotgun (WGS) entry which is preliminary data.</text>
</comment>
<accession>A0A9J6DNJ7</accession>
<dbReference type="AlphaFoldDB" id="A0A9J6DNJ7"/>
<gene>
    <name evidence="1" type="ORF">HPB51_018032</name>
</gene>
<evidence type="ECO:0000313" key="1">
    <source>
        <dbReference type="EMBL" id="KAH8023813.1"/>
    </source>
</evidence>
<reference evidence="1" key="1">
    <citation type="journal article" date="2020" name="Cell">
        <title>Large-Scale Comparative Analyses of Tick Genomes Elucidate Their Genetic Diversity and Vector Capacities.</title>
        <authorList>
            <consortium name="Tick Genome and Microbiome Consortium (TIGMIC)"/>
            <person name="Jia N."/>
            <person name="Wang J."/>
            <person name="Shi W."/>
            <person name="Du L."/>
            <person name="Sun Y."/>
            <person name="Zhan W."/>
            <person name="Jiang J.F."/>
            <person name="Wang Q."/>
            <person name="Zhang B."/>
            <person name="Ji P."/>
            <person name="Bell-Sakyi L."/>
            <person name="Cui X.M."/>
            <person name="Yuan T.T."/>
            <person name="Jiang B.G."/>
            <person name="Yang W.F."/>
            <person name="Lam T.T."/>
            <person name="Chang Q.C."/>
            <person name="Ding S.J."/>
            <person name="Wang X.J."/>
            <person name="Zhu J.G."/>
            <person name="Ruan X.D."/>
            <person name="Zhao L."/>
            <person name="Wei J.T."/>
            <person name="Ye R.Z."/>
            <person name="Que T.C."/>
            <person name="Du C.H."/>
            <person name="Zhou Y.H."/>
            <person name="Cheng J.X."/>
            <person name="Dai P.F."/>
            <person name="Guo W.B."/>
            <person name="Han X.H."/>
            <person name="Huang E.J."/>
            <person name="Li L.F."/>
            <person name="Wei W."/>
            <person name="Gao Y.C."/>
            <person name="Liu J.Z."/>
            <person name="Shao H.Z."/>
            <person name="Wang X."/>
            <person name="Wang C.C."/>
            <person name="Yang T.C."/>
            <person name="Huo Q.B."/>
            <person name="Li W."/>
            <person name="Chen H.Y."/>
            <person name="Chen S.E."/>
            <person name="Zhou L.G."/>
            <person name="Ni X.B."/>
            <person name="Tian J.H."/>
            <person name="Sheng Y."/>
            <person name="Liu T."/>
            <person name="Pan Y.S."/>
            <person name="Xia L.Y."/>
            <person name="Li J."/>
            <person name="Zhao F."/>
            <person name="Cao W.C."/>
        </authorList>
    </citation>
    <scope>NUCLEOTIDE SEQUENCE</scope>
    <source>
        <strain evidence="1">Rmic-2018</strain>
    </source>
</reference>
<reference evidence="1" key="2">
    <citation type="submission" date="2021-09" db="EMBL/GenBank/DDBJ databases">
        <authorList>
            <person name="Jia N."/>
            <person name="Wang J."/>
            <person name="Shi W."/>
            <person name="Du L."/>
            <person name="Sun Y."/>
            <person name="Zhan W."/>
            <person name="Jiang J."/>
            <person name="Wang Q."/>
            <person name="Zhang B."/>
            <person name="Ji P."/>
            <person name="Sakyi L.B."/>
            <person name="Cui X."/>
            <person name="Yuan T."/>
            <person name="Jiang B."/>
            <person name="Yang W."/>
            <person name="Lam T.T.-Y."/>
            <person name="Chang Q."/>
            <person name="Ding S."/>
            <person name="Wang X."/>
            <person name="Zhu J."/>
            <person name="Ruan X."/>
            <person name="Zhao L."/>
            <person name="Wei J."/>
            <person name="Que T."/>
            <person name="Du C."/>
            <person name="Cheng J."/>
            <person name="Dai P."/>
            <person name="Han X."/>
            <person name="Huang E."/>
            <person name="Gao Y."/>
            <person name="Liu J."/>
            <person name="Shao H."/>
            <person name="Ye R."/>
            <person name="Li L."/>
            <person name="Wei W."/>
            <person name="Wang X."/>
            <person name="Wang C."/>
            <person name="Huo Q."/>
            <person name="Li W."/>
            <person name="Guo W."/>
            <person name="Chen H."/>
            <person name="Chen S."/>
            <person name="Zhou L."/>
            <person name="Zhou L."/>
            <person name="Ni X."/>
            <person name="Tian J."/>
            <person name="Zhou Y."/>
            <person name="Sheng Y."/>
            <person name="Liu T."/>
            <person name="Pan Y."/>
            <person name="Xia L."/>
            <person name="Li J."/>
            <person name="Zhao F."/>
            <person name="Cao W."/>
        </authorList>
    </citation>
    <scope>NUCLEOTIDE SEQUENCE</scope>
    <source>
        <strain evidence="1">Rmic-2018</strain>
        <tissue evidence="1">Larvae</tissue>
    </source>
</reference>
<dbReference type="EMBL" id="JABSTU010000008">
    <property type="protein sequence ID" value="KAH8023813.1"/>
    <property type="molecule type" value="Genomic_DNA"/>
</dbReference>
<dbReference type="Proteomes" id="UP000821866">
    <property type="component" value="Chromosome 6"/>
</dbReference>
<evidence type="ECO:0000313" key="2">
    <source>
        <dbReference type="Proteomes" id="UP000821866"/>
    </source>
</evidence>
<name>A0A9J6DNJ7_RHIMP</name>
<sequence length="236" mass="26480">MLATATRRRLPSREQSPAQASLIHATVSASELHRCLHEAVYTYQEDLVPSGSAAELEDGTWVTPKTTQGGLDPLDMQHKYRMAGPKPSKAMPELASTPALVVQAAHPPQLPRRRPMPRLPSEHYKIVVRPRHTMNLSNIGLATLTEAIQNTAKVDPAQAEEEDQIRIHPIKNTLTVSTPDRIWAEAYRSLEVLRRILGTAQICARCPALEYQNAEDMVENIPRRHWENSQHVHHSV</sequence>